<name>A0A014MWP7_9HYPO</name>
<reference evidence="2 3" key="1">
    <citation type="submission" date="2014-02" db="EMBL/GenBank/DDBJ databases">
        <title>The genome sequence of the entomopathogenic fungus Metarhizium robertsii ARSEF 2575.</title>
        <authorList>
            <person name="Giuliano Garisto Donzelli B."/>
            <person name="Roe B.A."/>
            <person name="Macmil S.L."/>
            <person name="Krasnoff S.B."/>
            <person name="Gibson D.M."/>
        </authorList>
    </citation>
    <scope>NUCLEOTIDE SEQUENCE [LARGE SCALE GENOMIC DNA]</scope>
    <source>
        <strain evidence="2 3">ARSEF 2575</strain>
    </source>
</reference>
<organism evidence="2 3">
    <name type="scientific">Metarhizium robertsii</name>
    <dbReference type="NCBI Taxonomy" id="568076"/>
    <lineage>
        <taxon>Eukaryota</taxon>
        <taxon>Fungi</taxon>
        <taxon>Dikarya</taxon>
        <taxon>Ascomycota</taxon>
        <taxon>Pezizomycotina</taxon>
        <taxon>Sordariomycetes</taxon>
        <taxon>Hypocreomycetidae</taxon>
        <taxon>Hypocreales</taxon>
        <taxon>Clavicipitaceae</taxon>
        <taxon>Metarhizium</taxon>
    </lineage>
</organism>
<proteinExistence type="predicted"/>
<feature type="compositionally biased region" description="Acidic residues" evidence="1">
    <location>
        <begin position="125"/>
        <end position="134"/>
    </location>
</feature>
<feature type="region of interest" description="Disordered" evidence="1">
    <location>
        <begin position="125"/>
        <end position="163"/>
    </location>
</feature>
<dbReference type="OrthoDB" id="5145571at2759"/>
<accession>A0A014MWP7</accession>
<evidence type="ECO:0000313" key="2">
    <source>
        <dbReference type="EMBL" id="EXU95752.1"/>
    </source>
</evidence>
<gene>
    <name evidence="2" type="ORF">X797_011151</name>
</gene>
<comment type="caution">
    <text evidence="2">The sequence shown here is derived from an EMBL/GenBank/DDBJ whole genome shotgun (WGS) entry which is preliminary data.</text>
</comment>
<dbReference type="Proteomes" id="UP000030151">
    <property type="component" value="Unassembled WGS sequence"/>
</dbReference>
<dbReference type="HOGENOM" id="CLU_138070_0_0_1"/>
<feature type="compositionally biased region" description="Basic and acidic residues" evidence="1">
    <location>
        <begin position="135"/>
        <end position="163"/>
    </location>
</feature>
<dbReference type="EMBL" id="JELW01000066">
    <property type="protein sequence ID" value="EXU95752.1"/>
    <property type="molecule type" value="Genomic_DNA"/>
</dbReference>
<evidence type="ECO:0000256" key="1">
    <source>
        <dbReference type="SAM" id="MobiDB-lite"/>
    </source>
</evidence>
<protein>
    <submittedName>
        <fullName evidence="2">Uncharacterized protein</fullName>
    </submittedName>
</protein>
<evidence type="ECO:0000313" key="3">
    <source>
        <dbReference type="Proteomes" id="UP000030151"/>
    </source>
</evidence>
<dbReference type="AlphaFoldDB" id="A0A014MWP7"/>
<sequence>METNPEPSGDEGSLKNAKERCTALQAQVDKVEKDARGPVKGVPKVKAGSCKYDAYKLSAYGTHCGNNCRAFNALDGWRLNVAGEQPPKDKVQNKTQENPDPWAYEKFRSSVEGYCAEVRAQIEEVSPETLEELEDPAKFEKDKEGEDAATKLNEDIPARRQLS</sequence>